<evidence type="ECO:0000313" key="4">
    <source>
        <dbReference type="RefSeq" id="XP_016980613.1"/>
    </source>
</evidence>
<evidence type="ECO:0000313" key="2">
    <source>
        <dbReference type="EnsemblMetazoa" id="XP_016980613.1"/>
    </source>
</evidence>
<reference evidence="3" key="1">
    <citation type="journal article" date="2021" name="Elife">
        <title>Highly contiguous assemblies of 101 drosophilid genomes.</title>
        <authorList>
            <person name="Kim B.Y."/>
            <person name="Wang J.R."/>
            <person name="Miller D.E."/>
            <person name="Barmina O."/>
            <person name="Delaney E."/>
            <person name="Thompson A."/>
            <person name="Comeault A.A."/>
            <person name="Peede D."/>
            <person name="D'Agostino E.R."/>
            <person name="Pelaez J."/>
            <person name="Aguilar J.M."/>
            <person name="Haji D."/>
            <person name="Matsunaga T."/>
            <person name="Armstrong E.E."/>
            <person name="Zych M."/>
            <person name="Ogawa Y."/>
            <person name="Stamenkovic-Radak M."/>
            <person name="Jelic M."/>
            <person name="Veselinovic M.S."/>
            <person name="Tanaskovic M."/>
            <person name="Eric P."/>
            <person name="Gao J.J."/>
            <person name="Katoh T.K."/>
            <person name="Toda M.J."/>
            <person name="Watabe H."/>
            <person name="Watada M."/>
            <person name="Davis J.S."/>
            <person name="Moyle L.C."/>
            <person name="Manoli G."/>
            <person name="Bertolini E."/>
            <person name="Kostal V."/>
            <person name="Hawley R.S."/>
            <person name="Takahashi A."/>
            <person name="Jones C.D."/>
            <person name="Price D.K."/>
            <person name="Whiteman N."/>
            <person name="Kopp A."/>
            <person name="Matute D.R."/>
            <person name="Petrov D.A."/>
        </authorList>
    </citation>
    <scope>NUCLEOTIDE SEQUENCE [LARGE SCALE GENOMIC DNA]</scope>
</reference>
<evidence type="ECO:0000313" key="3">
    <source>
        <dbReference type="Proteomes" id="UP001652680"/>
    </source>
</evidence>
<protein>
    <submittedName>
        <fullName evidence="4">Protein midgut expression 1</fullName>
    </submittedName>
</protein>
<keyword evidence="1" id="KW-1133">Transmembrane helix</keyword>
<name>A0A6P4EZR7_DRORH</name>
<accession>A0A6P4EZR7</accession>
<keyword evidence="3" id="KW-1185">Reference proteome</keyword>
<evidence type="ECO:0000256" key="1">
    <source>
        <dbReference type="SAM" id="Phobius"/>
    </source>
</evidence>
<dbReference type="GeneID" id="108045729"/>
<organism evidence="4">
    <name type="scientific">Drosophila rhopaloa</name>
    <name type="common">Fruit fly</name>
    <dbReference type="NCBI Taxonomy" id="1041015"/>
    <lineage>
        <taxon>Eukaryota</taxon>
        <taxon>Metazoa</taxon>
        <taxon>Ecdysozoa</taxon>
        <taxon>Arthropoda</taxon>
        <taxon>Hexapoda</taxon>
        <taxon>Insecta</taxon>
        <taxon>Pterygota</taxon>
        <taxon>Neoptera</taxon>
        <taxon>Endopterygota</taxon>
        <taxon>Diptera</taxon>
        <taxon>Brachycera</taxon>
        <taxon>Muscomorpha</taxon>
        <taxon>Ephydroidea</taxon>
        <taxon>Drosophilidae</taxon>
        <taxon>Drosophila</taxon>
        <taxon>Sophophora</taxon>
    </lineage>
</organism>
<keyword evidence="1" id="KW-0472">Membrane</keyword>
<sequence length="75" mass="8383">MCKCLTENVACCCFNCALSVLISIISTFLVVIIVVGLAVYFIYYYEKEDDVTKLTNKVTDNIQSGFDKIKDALSK</sequence>
<dbReference type="AlphaFoldDB" id="A0A6P4EZR7"/>
<reference evidence="4" key="2">
    <citation type="submission" date="2025-04" db="UniProtKB">
        <authorList>
            <consortium name="RefSeq"/>
        </authorList>
    </citation>
    <scope>IDENTIFICATION</scope>
</reference>
<dbReference type="Proteomes" id="UP001652680">
    <property type="component" value="Unassembled WGS sequence"/>
</dbReference>
<dbReference type="EnsemblMetazoa" id="XM_017125124.2">
    <property type="protein sequence ID" value="XP_016980613.1"/>
    <property type="gene ID" value="LOC108045729"/>
</dbReference>
<proteinExistence type="predicted"/>
<dbReference type="OrthoDB" id="8005303at2759"/>
<feature type="transmembrane region" description="Helical" evidence="1">
    <location>
        <begin position="12"/>
        <end position="45"/>
    </location>
</feature>
<dbReference type="RefSeq" id="XP_016980613.1">
    <property type="nucleotide sequence ID" value="XM_017125124.1"/>
</dbReference>
<reference evidence="2" key="3">
    <citation type="submission" date="2025-05" db="UniProtKB">
        <authorList>
            <consortium name="EnsemblMetazoa"/>
        </authorList>
    </citation>
    <scope>IDENTIFICATION</scope>
</reference>
<keyword evidence="1" id="KW-0812">Transmembrane</keyword>
<gene>
    <name evidence="4" type="primary">LOC108045729</name>
    <name evidence="2" type="synonym">108045729</name>
</gene>